<reference evidence="2 3" key="1">
    <citation type="submission" date="2019-04" db="EMBL/GenBank/DDBJ databases">
        <title>A novel phosphate-accumulating bacterium identified in bioreactor for phosphate removal from wastewater.</title>
        <authorList>
            <person name="Kotlyarov R.Y."/>
            <person name="Beletsky A.V."/>
            <person name="Kallistova A.Y."/>
            <person name="Dorofeev A.G."/>
            <person name="Nikolaev Y.Y."/>
            <person name="Pimenov N.V."/>
            <person name="Ravin N.V."/>
            <person name="Mardanov A.V."/>
        </authorList>
    </citation>
    <scope>NUCLEOTIDE SEQUENCE [LARGE SCALE GENOMIC DNA]</scope>
    <source>
        <strain evidence="2 3">Bin19</strain>
    </source>
</reference>
<feature type="transmembrane region" description="Helical" evidence="1">
    <location>
        <begin position="214"/>
        <end position="233"/>
    </location>
</feature>
<evidence type="ECO:0000313" key="3">
    <source>
        <dbReference type="Proteomes" id="UP000306324"/>
    </source>
</evidence>
<feature type="transmembrane region" description="Helical" evidence="1">
    <location>
        <begin position="109"/>
        <end position="131"/>
    </location>
</feature>
<keyword evidence="1" id="KW-0812">Transmembrane</keyword>
<feature type="transmembrane region" description="Helical" evidence="1">
    <location>
        <begin position="183"/>
        <end position="202"/>
    </location>
</feature>
<proteinExistence type="predicted"/>
<keyword evidence="1" id="KW-0472">Membrane</keyword>
<dbReference type="InterPro" id="IPR002798">
    <property type="entry name" value="SpoIIM-like"/>
</dbReference>
<keyword evidence="3" id="KW-1185">Reference proteome</keyword>
<evidence type="ECO:0000256" key="1">
    <source>
        <dbReference type="SAM" id="Phobius"/>
    </source>
</evidence>
<dbReference type="RefSeq" id="WP_138678785.1">
    <property type="nucleotide sequence ID" value="NZ_SWAD01000096.1"/>
</dbReference>
<gene>
    <name evidence="2" type="ORF">ACCUM_1301</name>
</gene>
<feature type="transmembrane region" description="Helical" evidence="1">
    <location>
        <begin position="300"/>
        <end position="320"/>
    </location>
</feature>
<comment type="caution">
    <text evidence="2">The sequence shown here is derived from an EMBL/GenBank/DDBJ whole genome shotgun (WGS) entry which is preliminary data.</text>
</comment>
<dbReference type="AlphaFoldDB" id="A0A5S4EJC8"/>
<dbReference type="OrthoDB" id="9792847at2"/>
<dbReference type="PANTHER" id="PTHR35337:SF1">
    <property type="entry name" value="SLR1478 PROTEIN"/>
    <property type="match status" value="1"/>
</dbReference>
<name>A0A5S4EJC8_9PROT</name>
<keyword evidence="1" id="KW-1133">Transmembrane helix</keyword>
<protein>
    <recommendedName>
        <fullName evidence="4">Stage II sporulation protein M</fullName>
    </recommendedName>
</protein>
<dbReference type="PANTHER" id="PTHR35337">
    <property type="entry name" value="SLR1478 PROTEIN"/>
    <property type="match status" value="1"/>
</dbReference>
<accession>A0A5S4EJC8</accession>
<sequence>MKERQYIARRQAEWQAWDRWLAPAKRPVAAMPEQLAIDPAGLPQHFRRLCHDLALVRDRNYSATLAEELQQRVLAVHQYIYGAAKPEGNALLSFFAGDLPVLVRGEWRVVVAAMLLLLGPLLAMLMAIQVWPDAAFLLLSPDTVSEIEEMYSPAAPHFGRPRTASSEWAMWAFYIAHNVRIDFQSFAGGIAFGLGTVFYLLYNGLYIGAIAGHLTQIGLVETFWGFVAGHSAFELTGAVLAGAAGLKLGMALLAPGLRTRLVALQENGRVAVRLLYGAAALTFLAAFIEAFWSPLRGLPLAVKIAVGCAFWLLTGAYLLLAGRRSRAT</sequence>
<evidence type="ECO:0008006" key="4">
    <source>
        <dbReference type="Google" id="ProtNLM"/>
    </source>
</evidence>
<feature type="transmembrane region" description="Helical" evidence="1">
    <location>
        <begin position="270"/>
        <end position="288"/>
    </location>
</feature>
<evidence type="ECO:0000313" key="2">
    <source>
        <dbReference type="EMBL" id="TMQ75430.1"/>
    </source>
</evidence>
<organism evidence="2 3">
    <name type="scientific">Candidatus Accumulibacter phosphatis</name>
    <dbReference type="NCBI Taxonomy" id="327160"/>
    <lineage>
        <taxon>Bacteria</taxon>
        <taxon>Pseudomonadati</taxon>
        <taxon>Pseudomonadota</taxon>
        <taxon>Betaproteobacteria</taxon>
        <taxon>Candidatus Accumulibacter</taxon>
    </lineage>
</organism>
<dbReference type="Pfam" id="PF01944">
    <property type="entry name" value="SpoIIM"/>
    <property type="match status" value="1"/>
</dbReference>
<dbReference type="EMBL" id="SWAD01000096">
    <property type="protein sequence ID" value="TMQ75430.1"/>
    <property type="molecule type" value="Genomic_DNA"/>
</dbReference>
<dbReference type="Proteomes" id="UP000306324">
    <property type="component" value="Unassembled WGS sequence"/>
</dbReference>
<feature type="transmembrane region" description="Helical" evidence="1">
    <location>
        <begin position="239"/>
        <end position="258"/>
    </location>
</feature>